<dbReference type="GO" id="GO:0004252">
    <property type="term" value="F:serine-type endopeptidase activity"/>
    <property type="evidence" value="ECO:0007669"/>
    <property type="project" value="InterPro"/>
</dbReference>
<dbReference type="InterPro" id="IPR001254">
    <property type="entry name" value="Trypsin_dom"/>
</dbReference>
<accession>A0A6J0C0H0</accession>
<feature type="signal peptide" evidence="7">
    <location>
        <begin position="1"/>
        <end position="18"/>
    </location>
</feature>
<dbReference type="OrthoDB" id="10059102at2759"/>
<evidence type="ECO:0000256" key="3">
    <source>
        <dbReference type="ARBA" id="ARBA00022801"/>
    </source>
</evidence>
<evidence type="ECO:0000256" key="7">
    <source>
        <dbReference type="SAM" id="SignalP"/>
    </source>
</evidence>
<dbReference type="PANTHER" id="PTHR24276">
    <property type="entry name" value="POLYSERASE-RELATED"/>
    <property type="match status" value="1"/>
</dbReference>
<dbReference type="PROSITE" id="PS00135">
    <property type="entry name" value="TRYPSIN_SER"/>
    <property type="match status" value="1"/>
</dbReference>
<dbReference type="PROSITE" id="PS00134">
    <property type="entry name" value="TRYPSIN_HIS"/>
    <property type="match status" value="1"/>
</dbReference>
<organism evidence="10">
    <name type="scientific">Neodiprion lecontei</name>
    <name type="common">Redheaded pine sawfly</name>
    <dbReference type="NCBI Taxonomy" id="441921"/>
    <lineage>
        <taxon>Eukaryota</taxon>
        <taxon>Metazoa</taxon>
        <taxon>Ecdysozoa</taxon>
        <taxon>Arthropoda</taxon>
        <taxon>Hexapoda</taxon>
        <taxon>Insecta</taxon>
        <taxon>Pterygota</taxon>
        <taxon>Neoptera</taxon>
        <taxon>Endopterygota</taxon>
        <taxon>Hymenoptera</taxon>
        <taxon>Tenthredinoidea</taxon>
        <taxon>Diprionidae</taxon>
        <taxon>Diprioninae</taxon>
        <taxon>Neodiprion</taxon>
    </lineage>
</organism>
<reference evidence="10" key="1">
    <citation type="submission" date="2025-08" db="UniProtKB">
        <authorList>
            <consortium name="RefSeq"/>
        </authorList>
    </citation>
    <scope>IDENTIFICATION</scope>
    <source>
        <tissue evidence="10">Thorax and Abdomen</tissue>
    </source>
</reference>
<dbReference type="Pfam" id="PF00089">
    <property type="entry name" value="Trypsin"/>
    <property type="match status" value="1"/>
</dbReference>
<evidence type="ECO:0000256" key="2">
    <source>
        <dbReference type="ARBA" id="ARBA00022670"/>
    </source>
</evidence>
<dbReference type="SUPFAM" id="SSF50494">
    <property type="entry name" value="Trypsin-like serine proteases"/>
    <property type="match status" value="1"/>
</dbReference>
<dbReference type="PANTHER" id="PTHR24276:SF91">
    <property type="entry name" value="AT26814P-RELATED"/>
    <property type="match status" value="1"/>
</dbReference>
<dbReference type="Gene3D" id="2.40.10.10">
    <property type="entry name" value="Trypsin-like serine proteases"/>
    <property type="match status" value="1"/>
</dbReference>
<dbReference type="PROSITE" id="PS50240">
    <property type="entry name" value="TRYPSIN_DOM"/>
    <property type="match status" value="1"/>
</dbReference>
<dbReference type="InterPro" id="IPR050430">
    <property type="entry name" value="Peptidase_S1"/>
</dbReference>
<keyword evidence="7" id="KW-0732">Signal</keyword>
<keyword evidence="2 6" id="KW-0645">Protease</keyword>
<keyword evidence="9" id="KW-1185">Reference proteome</keyword>
<proteinExistence type="inferred from homology"/>
<dbReference type="PRINTS" id="PR00722">
    <property type="entry name" value="CHYMOTRYPSIN"/>
</dbReference>
<feature type="chain" id="PRO_5047196775" evidence="7">
    <location>
        <begin position="19"/>
        <end position="259"/>
    </location>
</feature>
<sequence length="259" mass="26716">MIKIVVLVALVAVASVNASFQTGNVSPTGRIVGGEDAAIEEVPYQVSLQVFGSHICGGAIISDTWILTAAHCMVYPRRWFTVRAGSTVSSIGGTRTSLSSVVSHASYSSNRWGIPINDIALLQLASALTLDSTRQPISLYAVDEEATVGSIAVITGWGTLTEGGSASRTLQTVSVPIISKADCNSAYSVWGGLPDGQICAAYPEGGKDACQGDSGGPLAISGRLAGVVSWGNGCARAGWPGVYTEVASYRSWISTNSGV</sequence>
<comment type="similarity">
    <text evidence="1">Belongs to the peptidase S1 family.</text>
</comment>
<evidence type="ECO:0000313" key="9">
    <source>
        <dbReference type="Proteomes" id="UP000829291"/>
    </source>
</evidence>
<evidence type="ECO:0000313" key="10">
    <source>
        <dbReference type="RefSeq" id="XP_015520032.2"/>
    </source>
</evidence>
<dbReference type="InterPro" id="IPR043504">
    <property type="entry name" value="Peptidase_S1_PA_chymotrypsin"/>
</dbReference>
<evidence type="ECO:0000256" key="1">
    <source>
        <dbReference type="ARBA" id="ARBA00007664"/>
    </source>
</evidence>
<dbReference type="InterPro" id="IPR018114">
    <property type="entry name" value="TRYPSIN_HIS"/>
</dbReference>
<dbReference type="InterPro" id="IPR033116">
    <property type="entry name" value="TRYPSIN_SER"/>
</dbReference>
<name>A0A6J0C0H0_NEOLC</name>
<dbReference type="InParanoid" id="A0A6J0C0H0"/>
<dbReference type="SMART" id="SM00020">
    <property type="entry name" value="Tryp_SPc"/>
    <property type="match status" value="1"/>
</dbReference>
<gene>
    <name evidence="10" type="primary">LOC107224480</name>
</gene>
<evidence type="ECO:0000256" key="5">
    <source>
        <dbReference type="ARBA" id="ARBA00023157"/>
    </source>
</evidence>
<dbReference type="InterPro" id="IPR009003">
    <property type="entry name" value="Peptidase_S1_PA"/>
</dbReference>
<protein>
    <submittedName>
        <fullName evidence="10">Trypsin-1</fullName>
    </submittedName>
</protein>
<feature type="domain" description="Peptidase S1" evidence="8">
    <location>
        <begin position="31"/>
        <end position="258"/>
    </location>
</feature>
<evidence type="ECO:0000259" key="8">
    <source>
        <dbReference type="PROSITE" id="PS50240"/>
    </source>
</evidence>
<dbReference type="GeneID" id="107224480"/>
<dbReference type="InterPro" id="IPR001314">
    <property type="entry name" value="Peptidase_S1A"/>
</dbReference>
<dbReference type="Proteomes" id="UP000829291">
    <property type="component" value="Chromosome 4"/>
</dbReference>
<evidence type="ECO:0000256" key="4">
    <source>
        <dbReference type="ARBA" id="ARBA00022825"/>
    </source>
</evidence>
<dbReference type="KEGG" id="nlo:107224480"/>
<evidence type="ECO:0000256" key="6">
    <source>
        <dbReference type="RuleBase" id="RU363034"/>
    </source>
</evidence>
<dbReference type="AlphaFoldDB" id="A0A6J0C0H0"/>
<dbReference type="CDD" id="cd00190">
    <property type="entry name" value="Tryp_SPc"/>
    <property type="match status" value="1"/>
</dbReference>
<dbReference type="GO" id="GO:0006508">
    <property type="term" value="P:proteolysis"/>
    <property type="evidence" value="ECO:0007669"/>
    <property type="project" value="UniProtKB-KW"/>
</dbReference>
<dbReference type="RefSeq" id="XP_015520032.2">
    <property type="nucleotide sequence ID" value="XM_015664546.2"/>
</dbReference>
<keyword evidence="5" id="KW-1015">Disulfide bond</keyword>
<keyword evidence="3 6" id="KW-0378">Hydrolase</keyword>
<keyword evidence="4 6" id="KW-0720">Serine protease</keyword>